<dbReference type="GeneID" id="77727302"/>
<organism evidence="2 3">
    <name type="scientific">Dioszegia hungarica</name>
    <dbReference type="NCBI Taxonomy" id="4972"/>
    <lineage>
        <taxon>Eukaryota</taxon>
        <taxon>Fungi</taxon>
        <taxon>Dikarya</taxon>
        <taxon>Basidiomycota</taxon>
        <taxon>Agaricomycotina</taxon>
        <taxon>Tremellomycetes</taxon>
        <taxon>Tremellales</taxon>
        <taxon>Bulleribasidiaceae</taxon>
        <taxon>Dioszegia</taxon>
    </lineage>
</organism>
<evidence type="ECO:0000256" key="1">
    <source>
        <dbReference type="SAM" id="MobiDB-lite"/>
    </source>
</evidence>
<evidence type="ECO:0000313" key="3">
    <source>
        <dbReference type="Proteomes" id="UP001164286"/>
    </source>
</evidence>
<feature type="compositionally biased region" description="Polar residues" evidence="1">
    <location>
        <begin position="155"/>
        <end position="177"/>
    </location>
</feature>
<protein>
    <submittedName>
        <fullName evidence="2">Uncharacterized protein</fullName>
    </submittedName>
</protein>
<dbReference type="AlphaFoldDB" id="A0AA38GZY3"/>
<feature type="region of interest" description="Disordered" evidence="1">
    <location>
        <begin position="155"/>
        <end position="244"/>
    </location>
</feature>
<dbReference type="Proteomes" id="UP001164286">
    <property type="component" value="Unassembled WGS sequence"/>
</dbReference>
<evidence type="ECO:0000313" key="2">
    <source>
        <dbReference type="EMBL" id="KAI9632087.1"/>
    </source>
</evidence>
<dbReference type="EMBL" id="JAKWFO010000015">
    <property type="protein sequence ID" value="KAI9632087.1"/>
    <property type="molecule type" value="Genomic_DNA"/>
</dbReference>
<feature type="compositionally biased region" description="Low complexity" evidence="1">
    <location>
        <begin position="226"/>
        <end position="239"/>
    </location>
</feature>
<feature type="compositionally biased region" description="Polar residues" evidence="1">
    <location>
        <begin position="64"/>
        <end position="81"/>
    </location>
</feature>
<keyword evidence="3" id="KW-1185">Reference proteome</keyword>
<comment type="caution">
    <text evidence="2">The sequence shown here is derived from an EMBL/GenBank/DDBJ whole genome shotgun (WGS) entry which is preliminary data.</text>
</comment>
<feature type="region of interest" description="Disordered" evidence="1">
    <location>
        <begin position="64"/>
        <end position="141"/>
    </location>
</feature>
<sequence length="343" mass="35900">MPFSSIYTDRVGRETGVIASREGLRFLNKVLVQDSSNQQSSIVQSISEFAQSFVASASLVSFSPQTSQNPSSVPQSSLTYTPSAPPSRLRRSLSRFKRWTSRSDASSATARGSVTVTNGQSTSPPSSHALCSTDPTSTDTIRRYSENVKRMVERTASSMCSSIHTRQSKSGYNTTSLGDIKEEGSEEDQDTTNCGQGPSQTCGTGIILPSLTGQSPPPSDGGFTYTGAASGSNSTAAESHSTVRQPEGVQSLYAKAGGYVTEGLQTVMSAGGMSYPEISAGVSSYAQSSLAAATSFSNSGFQAASGFMSSLWGEQPKNTSEVVSGDATARKNDQTFTAGGDFL</sequence>
<feature type="compositionally biased region" description="Low complexity" evidence="1">
    <location>
        <begin position="102"/>
        <end position="113"/>
    </location>
</feature>
<feature type="compositionally biased region" description="Basic residues" evidence="1">
    <location>
        <begin position="88"/>
        <end position="100"/>
    </location>
</feature>
<gene>
    <name evidence="2" type="ORF">MKK02DRAFT_30635</name>
</gene>
<accession>A0AA38GZY3</accession>
<reference evidence="2" key="1">
    <citation type="journal article" date="2022" name="G3 (Bethesda)">
        <title>High quality genome of the basidiomycete yeast Dioszegia hungarica PDD-24b-2 isolated from cloud water.</title>
        <authorList>
            <person name="Jarrige D."/>
            <person name="Haridas S."/>
            <person name="Bleykasten-Grosshans C."/>
            <person name="Joly M."/>
            <person name="Nadalig T."/>
            <person name="Sancelme M."/>
            <person name="Vuilleumier S."/>
            <person name="Grigoriev I.V."/>
            <person name="Amato P."/>
            <person name="Bringel F."/>
        </authorList>
    </citation>
    <scope>NUCLEOTIDE SEQUENCE</scope>
    <source>
        <strain evidence="2">PDD-24b-2</strain>
    </source>
</reference>
<feature type="compositionally biased region" description="Polar residues" evidence="1">
    <location>
        <begin position="114"/>
        <end position="139"/>
    </location>
</feature>
<name>A0AA38GZY3_9TREE</name>
<proteinExistence type="predicted"/>
<feature type="compositionally biased region" description="Polar residues" evidence="1">
    <location>
        <begin position="191"/>
        <end position="203"/>
    </location>
</feature>
<dbReference type="RefSeq" id="XP_052941864.1">
    <property type="nucleotide sequence ID" value="XM_053088097.1"/>
</dbReference>